<gene>
    <name evidence="2" type="ORF">G3I74_15010</name>
</gene>
<sequence>MLHGDVLPRELLSQGFEFEGRRVPFLSAQGIFKPAVCPEIPLTITTSPNSPYDDSFADEHRLTYRYRGTDPRHRDNVGLREAMRRRTPLIYLFGLVPGRYLPIWPVFVVGDDPGRLCFTVMADDQQSLVDSLSAGAESEVAREPDAPRRQYITAAVQVRLHQRGFRERVLKAYREQCALCRLKHRELLDASHIIPDHDVRGEPRVSNGLSLCKIHHTAFDRHFLGINPDGVIHIRRDLLEETDGPMLQHGLKDMHRLRLTVPSRREDRPDREALAERFEQFLQLQG</sequence>
<proteinExistence type="predicted"/>
<comment type="caution">
    <text evidence="2">The sequence shown here is derived from an EMBL/GenBank/DDBJ whole genome shotgun (WGS) entry which is preliminary data.</text>
</comment>
<dbReference type="Pfam" id="PF13391">
    <property type="entry name" value="HNH_2"/>
    <property type="match status" value="1"/>
</dbReference>
<protein>
    <submittedName>
        <fullName evidence="2">HNH endonuclease</fullName>
    </submittedName>
</protein>
<dbReference type="AlphaFoldDB" id="A0A845VIN9"/>
<dbReference type="GO" id="GO:0004519">
    <property type="term" value="F:endonuclease activity"/>
    <property type="evidence" value="ECO:0007669"/>
    <property type="project" value="UniProtKB-KW"/>
</dbReference>
<keyword evidence="2" id="KW-0255">Endonuclease</keyword>
<evidence type="ECO:0000313" key="3">
    <source>
        <dbReference type="Proteomes" id="UP000484885"/>
    </source>
</evidence>
<evidence type="ECO:0000259" key="1">
    <source>
        <dbReference type="Pfam" id="PF13391"/>
    </source>
</evidence>
<feature type="domain" description="HNH nuclease" evidence="1">
    <location>
        <begin position="177"/>
        <end position="227"/>
    </location>
</feature>
<accession>A0A845VIN9</accession>
<keyword evidence="2" id="KW-0540">Nuclease</keyword>
<reference evidence="2 3" key="1">
    <citation type="submission" date="2020-02" db="EMBL/GenBank/DDBJ databases">
        <authorList>
            <person name="Zhang X.-Y."/>
        </authorList>
    </citation>
    <scope>NUCLEOTIDE SEQUENCE [LARGE SCALE GENOMIC DNA]</scope>
    <source>
        <strain evidence="2 3">C33</strain>
    </source>
</reference>
<name>A0A845VIN9_9GAMM</name>
<keyword evidence="3" id="KW-1185">Reference proteome</keyword>
<dbReference type="EMBL" id="JAAGSC010000044">
    <property type="protein sequence ID" value="NDY97039.1"/>
    <property type="molecule type" value="Genomic_DNA"/>
</dbReference>
<evidence type="ECO:0000313" key="2">
    <source>
        <dbReference type="EMBL" id="NDY97039.1"/>
    </source>
</evidence>
<dbReference type="Proteomes" id="UP000484885">
    <property type="component" value="Unassembled WGS sequence"/>
</dbReference>
<organism evidence="2 3">
    <name type="scientific">Wenzhouxiangella limi</name>
    <dbReference type="NCBI Taxonomy" id="2707351"/>
    <lineage>
        <taxon>Bacteria</taxon>
        <taxon>Pseudomonadati</taxon>
        <taxon>Pseudomonadota</taxon>
        <taxon>Gammaproteobacteria</taxon>
        <taxon>Chromatiales</taxon>
        <taxon>Wenzhouxiangellaceae</taxon>
        <taxon>Wenzhouxiangella</taxon>
    </lineage>
</organism>
<keyword evidence="2" id="KW-0378">Hydrolase</keyword>
<dbReference type="InterPro" id="IPR003615">
    <property type="entry name" value="HNH_nuc"/>
</dbReference>